<dbReference type="Proteomes" id="UP000214747">
    <property type="component" value="Unassembled WGS sequence"/>
</dbReference>
<evidence type="ECO:0000313" key="2">
    <source>
        <dbReference type="Proteomes" id="UP000214747"/>
    </source>
</evidence>
<dbReference type="AlphaFoldDB" id="A0A225SVD6"/>
<keyword evidence="2" id="KW-1185">Reference proteome</keyword>
<evidence type="ECO:0000313" key="1">
    <source>
        <dbReference type="EMBL" id="OWY33468.1"/>
    </source>
</evidence>
<protein>
    <recommendedName>
        <fullName evidence="3">Type I restriction endonuclease subunit M</fullName>
    </recommendedName>
</protein>
<organism evidence="1 2">
    <name type="scientific">Herbaspirillum aquaticum</name>
    <dbReference type="NCBI Taxonomy" id="568783"/>
    <lineage>
        <taxon>Bacteria</taxon>
        <taxon>Pseudomonadati</taxon>
        <taxon>Pseudomonadota</taxon>
        <taxon>Betaproteobacteria</taxon>
        <taxon>Burkholderiales</taxon>
        <taxon>Oxalobacteraceae</taxon>
        <taxon>Herbaspirillum</taxon>
    </lineage>
</organism>
<proteinExistence type="predicted"/>
<sequence length="89" mass="10453">MKFALGKLVITTACKAHMESIAEQPLKYLMRHLNCDWGELEPEDKQANEQAINCPIRILSRYTLRDWSSIYIITEHDRSYTTIMLSDEY</sequence>
<dbReference type="RefSeq" id="WP_088756270.1">
    <property type="nucleotide sequence ID" value="NZ_NJGV01000018.1"/>
</dbReference>
<evidence type="ECO:0008006" key="3">
    <source>
        <dbReference type="Google" id="ProtNLM"/>
    </source>
</evidence>
<gene>
    <name evidence="1" type="ORF">CEJ45_17280</name>
</gene>
<comment type="caution">
    <text evidence="1">The sequence shown here is derived from an EMBL/GenBank/DDBJ whole genome shotgun (WGS) entry which is preliminary data.</text>
</comment>
<name>A0A225SVD6_9BURK</name>
<accession>A0A225SVD6</accession>
<dbReference type="EMBL" id="NJGV01000018">
    <property type="protein sequence ID" value="OWY33468.1"/>
    <property type="molecule type" value="Genomic_DNA"/>
</dbReference>
<reference evidence="1 2" key="1">
    <citation type="journal article" date="2010" name="Int. J. Syst. Evol. Microbiol.">
        <title>Reclassification of Herbaspirillum putei as a later heterotypic synonym of Herbaspirillum huttiense, with the description of H. huttiense subsp. huttiense subsp. nov. and H. huttiense subsp. putei subsp. nov., comb. nov., and description of Herbaspirillum aquaticum sp. nov.</title>
        <authorList>
            <person name="Dobritsa A.P."/>
            <person name="Reddy M.C."/>
            <person name="Samadpour M."/>
        </authorList>
    </citation>
    <scope>NUCLEOTIDE SEQUENCE [LARGE SCALE GENOMIC DNA]</scope>
    <source>
        <strain evidence="1 2">IEH 4430</strain>
    </source>
</reference>